<dbReference type="Proteomes" id="UP001202248">
    <property type="component" value="Unassembled WGS sequence"/>
</dbReference>
<dbReference type="PROSITE" id="PS50088">
    <property type="entry name" value="ANK_REPEAT"/>
    <property type="match status" value="5"/>
</dbReference>
<dbReference type="InterPro" id="IPR050889">
    <property type="entry name" value="Dendritic_Spine_Reg/Scaffold"/>
</dbReference>
<dbReference type="SMART" id="SM00248">
    <property type="entry name" value="ANK"/>
    <property type="match status" value="5"/>
</dbReference>
<keyword evidence="2 3" id="KW-0040">ANK repeat</keyword>
<organism evidence="4 5">
    <name type="scientific">Niabella ginsengisoli</name>
    <dbReference type="NCBI Taxonomy" id="522298"/>
    <lineage>
        <taxon>Bacteria</taxon>
        <taxon>Pseudomonadati</taxon>
        <taxon>Bacteroidota</taxon>
        <taxon>Chitinophagia</taxon>
        <taxon>Chitinophagales</taxon>
        <taxon>Chitinophagaceae</taxon>
        <taxon>Niabella</taxon>
    </lineage>
</organism>
<dbReference type="RefSeq" id="WP_240832248.1">
    <property type="nucleotide sequence ID" value="NZ_JAKWBL010000004.1"/>
</dbReference>
<keyword evidence="1" id="KW-0677">Repeat</keyword>
<feature type="repeat" description="ANK" evidence="3">
    <location>
        <begin position="33"/>
        <end position="65"/>
    </location>
</feature>
<dbReference type="SUPFAM" id="SSF48403">
    <property type="entry name" value="Ankyrin repeat"/>
    <property type="match status" value="1"/>
</dbReference>
<dbReference type="PRINTS" id="PR01415">
    <property type="entry name" value="ANKYRIN"/>
</dbReference>
<dbReference type="PROSITE" id="PS50297">
    <property type="entry name" value="ANK_REP_REGION"/>
    <property type="match status" value="5"/>
</dbReference>
<evidence type="ECO:0000313" key="5">
    <source>
        <dbReference type="Proteomes" id="UP001202248"/>
    </source>
</evidence>
<protein>
    <submittedName>
        <fullName evidence="4">Ankyrin repeat domain-containing protein</fullName>
    </submittedName>
</protein>
<dbReference type="EMBL" id="JAKWBL010000004">
    <property type="protein sequence ID" value="MCH5600242.1"/>
    <property type="molecule type" value="Genomic_DNA"/>
</dbReference>
<reference evidence="4 5" key="1">
    <citation type="submission" date="2022-02" db="EMBL/GenBank/DDBJ databases">
        <authorList>
            <person name="Min J."/>
        </authorList>
    </citation>
    <scope>NUCLEOTIDE SEQUENCE [LARGE SCALE GENOMIC DNA]</scope>
    <source>
        <strain evidence="4 5">GR10-1</strain>
    </source>
</reference>
<evidence type="ECO:0000313" key="4">
    <source>
        <dbReference type="EMBL" id="MCH5600242.1"/>
    </source>
</evidence>
<comment type="caution">
    <text evidence="4">The sequence shown here is derived from an EMBL/GenBank/DDBJ whole genome shotgun (WGS) entry which is preliminary data.</text>
</comment>
<sequence length="226" mass="25125">MGQKLFKAVENSDVEKVIELLEKGEDPNAYSKDGLFPLWRAAADNNIEIAKILLKRGANVKQRDKIKPAFSTAISYPCQEGYLDMVKLLVENGADVNIKEFRDFTPIRIAARNGHLDIVKYLADKGAVIDIKAMDGATPLEHAASKGHYDIVKFLIDKGADINNQDNDGDFPLGEAAKLGYLEIIKLLLEKEANTNLKNKENKTALELARFHGQNKAAKLIEEFSK</sequence>
<dbReference type="Pfam" id="PF12796">
    <property type="entry name" value="Ank_2"/>
    <property type="match status" value="2"/>
</dbReference>
<proteinExistence type="predicted"/>
<dbReference type="PANTHER" id="PTHR24166">
    <property type="entry name" value="ROLLING PEBBLES, ISOFORM B"/>
    <property type="match status" value="1"/>
</dbReference>
<dbReference type="Pfam" id="PF00023">
    <property type="entry name" value="Ank"/>
    <property type="match status" value="1"/>
</dbReference>
<evidence type="ECO:0000256" key="2">
    <source>
        <dbReference type="ARBA" id="ARBA00023043"/>
    </source>
</evidence>
<evidence type="ECO:0000256" key="1">
    <source>
        <dbReference type="ARBA" id="ARBA00022737"/>
    </source>
</evidence>
<accession>A0ABS9SPF7</accession>
<dbReference type="Gene3D" id="1.25.40.20">
    <property type="entry name" value="Ankyrin repeat-containing domain"/>
    <property type="match status" value="2"/>
</dbReference>
<feature type="repeat" description="ANK" evidence="3">
    <location>
        <begin position="168"/>
        <end position="200"/>
    </location>
</feature>
<feature type="repeat" description="ANK" evidence="3">
    <location>
        <begin position="135"/>
        <end position="167"/>
    </location>
</feature>
<keyword evidence="5" id="KW-1185">Reference proteome</keyword>
<dbReference type="PANTHER" id="PTHR24166:SF48">
    <property type="entry name" value="PROTEIN VAPYRIN"/>
    <property type="match status" value="1"/>
</dbReference>
<gene>
    <name evidence="4" type="ORF">MKP09_21120</name>
</gene>
<feature type="repeat" description="ANK" evidence="3">
    <location>
        <begin position="102"/>
        <end position="134"/>
    </location>
</feature>
<feature type="repeat" description="ANK" evidence="3">
    <location>
        <begin position="69"/>
        <end position="101"/>
    </location>
</feature>
<evidence type="ECO:0000256" key="3">
    <source>
        <dbReference type="PROSITE-ProRule" id="PRU00023"/>
    </source>
</evidence>
<dbReference type="InterPro" id="IPR036770">
    <property type="entry name" value="Ankyrin_rpt-contain_sf"/>
</dbReference>
<name>A0ABS9SPF7_9BACT</name>
<dbReference type="InterPro" id="IPR002110">
    <property type="entry name" value="Ankyrin_rpt"/>
</dbReference>